<accession>A0A502GFG9</accession>
<dbReference type="AlphaFoldDB" id="A0A502GFG9"/>
<dbReference type="Proteomes" id="UP000317663">
    <property type="component" value="Unassembled WGS sequence"/>
</dbReference>
<dbReference type="RefSeq" id="WP_140473758.1">
    <property type="nucleotide sequence ID" value="NZ_RCZD01000008.1"/>
</dbReference>
<reference evidence="1 2" key="1">
    <citation type="journal article" date="2019" name="Environ. Microbiol.">
        <title>Species interactions and distinct microbial communities in high Arctic permafrost affected cryosols are associated with the CH4 and CO2 gas fluxes.</title>
        <authorList>
            <person name="Altshuler I."/>
            <person name="Hamel J."/>
            <person name="Turney S."/>
            <person name="Magnuson E."/>
            <person name="Levesque R."/>
            <person name="Greer C."/>
            <person name="Whyte L.G."/>
        </authorList>
    </citation>
    <scope>NUCLEOTIDE SEQUENCE [LARGE SCALE GENOMIC DNA]</scope>
    <source>
        <strain evidence="1 2">E4</strain>
    </source>
</reference>
<keyword evidence="2" id="KW-1185">Reference proteome</keyword>
<comment type="caution">
    <text evidence="1">The sequence shown here is derived from an EMBL/GenBank/DDBJ whole genome shotgun (WGS) entry which is preliminary data.</text>
</comment>
<name>A0A502GFG9_9GAMM</name>
<gene>
    <name evidence="1" type="ORF">EAH77_15800</name>
</gene>
<dbReference type="EMBL" id="RCZD01000008">
    <property type="protein sequence ID" value="TPG60030.1"/>
    <property type="molecule type" value="Genomic_DNA"/>
</dbReference>
<organism evidence="1 2">
    <name type="scientific">Ewingella americana</name>
    <dbReference type="NCBI Taxonomy" id="41202"/>
    <lineage>
        <taxon>Bacteria</taxon>
        <taxon>Pseudomonadati</taxon>
        <taxon>Pseudomonadota</taxon>
        <taxon>Gammaproteobacteria</taxon>
        <taxon>Enterobacterales</taxon>
        <taxon>Yersiniaceae</taxon>
        <taxon>Ewingella</taxon>
    </lineage>
</organism>
<protein>
    <submittedName>
        <fullName evidence="1">Uncharacterized protein</fullName>
    </submittedName>
</protein>
<sequence>MSEMIKNAIRAAIVVTPTATKNRDPKSTFKNESRTNQYMRKLCIDLGKSLFGDEVNSLAPASFDWSNYQQHRDGKNYWAYLGPSSTFGSMLDRFTVQLIFLFNEGTTGYVMAGYTFQIQSGRVDGMQYETFYEGVENNKTLIASVQKNWKKVQDKWKMSKTGDRSAEHLLGVLKEVKTRLGSNWGAITGPAMNYFNCAEFKLIEKMSGYAMRVTPGPDSALGVSMSEIEKNKKTRMKTYGSLSNGGAAKILNPKSVPASIKEALDGITVGTVTLANVDVEVNPLGIALYLDFVAK</sequence>
<proteinExistence type="predicted"/>
<evidence type="ECO:0000313" key="1">
    <source>
        <dbReference type="EMBL" id="TPG60030.1"/>
    </source>
</evidence>
<evidence type="ECO:0000313" key="2">
    <source>
        <dbReference type="Proteomes" id="UP000317663"/>
    </source>
</evidence>